<evidence type="ECO:0000256" key="7">
    <source>
        <dbReference type="ARBA" id="ARBA00023128"/>
    </source>
</evidence>
<evidence type="ECO:0000256" key="3">
    <source>
        <dbReference type="ARBA" id="ARBA00017689"/>
    </source>
</evidence>
<name>A0A9P6H5H2_9AGAM</name>
<proteinExistence type="inferred from homology"/>
<reference evidence="10" key="2">
    <citation type="submission" date="2020-11" db="EMBL/GenBank/DDBJ databases">
        <authorList>
            <consortium name="DOE Joint Genome Institute"/>
            <person name="Kuo A."/>
            <person name="Miyauchi S."/>
            <person name="Kiss E."/>
            <person name="Drula E."/>
            <person name="Kohler A."/>
            <person name="Sanchez-Garcia M."/>
            <person name="Andreopoulos B."/>
            <person name="Barry K.W."/>
            <person name="Bonito G."/>
            <person name="Buee M."/>
            <person name="Carver A."/>
            <person name="Chen C."/>
            <person name="Cichocki N."/>
            <person name="Clum A."/>
            <person name="Culley D."/>
            <person name="Crous P.W."/>
            <person name="Fauchery L."/>
            <person name="Girlanda M."/>
            <person name="Hayes R."/>
            <person name="Keri Z."/>
            <person name="Labutti K."/>
            <person name="Lipzen A."/>
            <person name="Lombard V."/>
            <person name="Magnuson J."/>
            <person name="Maillard F."/>
            <person name="Morin E."/>
            <person name="Murat C."/>
            <person name="Nolan M."/>
            <person name="Ohm R."/>
            <person name="Pangilinan J."/>
            <person name="Pereira M."/>
            <person name="Perotto S."/>
            <person name="Peter M."/>
            <person name="Riley R."/>
            <person name="Sitrit Y."/>
            <person name="Stielow B."/>
            <person name="Szollosi G."/>
            <person name="Zifcakova L."/>
            <person name="Stursova M."/>
            <person name="Spatafora J.W."/>
            <person name="Tedersoo L."/>
            <person name="Vaario L.-M."/>
            <person name="Yamada A."/>
            <person name="Yan M."/>
            <person name="Wang P."/>
            <person name="Xu J."/>
            <person name="Bruns T."/>
            <person name="Baldrian P."/>
            <person name="Vilgalys R."/>
            <person name="Henrissat B."/>
            <person name="Grigoriev I.V."/>
            <person name="Hibbett D."/>
            <person name="Nagy L.G."/>
            <person name="Martin F.M."/>
        </authorList>
    </citation>
    <scope>NUCLEOTIDE SEQUENCE</scope>
    <source>
        <strain evidence="10">UH-Tt-Lm1</strain>
    </source>
</reference>
<dbReference type="Pfam" id="PF12597">
    <property type="entry name" value="Cox20"/>
    <property type="match status" value="1"/>
</dbReference>
<comment type="caution">
    <text evidence="10">The sequence shown here is derived from an EMBL/GenBank/DDBJ whole genome shotgun (WGS) entry which is preliminary data.</text>
</comment>
<evidence type="ECO:0000256" key="6">
    <source>
        <dbReference type="ARBA" id="ARBA00022989"/>
    </source>
</evidence>
<evidence type="ECO:0000313" key="10">
    <source>
        <dbReference type="EMBL" id="KAF9779655.1"/>
    </source>
</evidence>
<protein>
    <recommendedName>
        <fullName evidence="3">Cytochrome c oxidase assembly protein COX20, mitochondrial</fullName>
    </recommendedName>
</protein>
<keyword evidence="6 9" id="KW-1133">Transmembrane helix</keyword>
<comment type="similarity">
    <text evidence="2">Belongs to the COX20 family.</text>
</comment>
<reference evidence="10" key="1">
    <citation type="journal article" date="2020" name="Nat. Commun.">
        <title>Large-scale genome sequencing of mycorrhizal fungi provides insights into the early evolution of symbiotic traits.</title>
        <authorList>
            <person name="Miyauchi S."/>
            <person name="Kiss E."/>
            <person name="Kuo A."/>
            <person name="Drula E."/>
            <person name="Kohler A."/>
            <person name="Sanchez-Garcia M."/>
            <person name="Morin E."/>
            <person name="Andreopoulos B."/>
            <person name="Barry K.W."/>
            <person name="Bonito G."/>
            <person name="Buee M."/>
            <person name="Carver A."/>
            <person name="Chen C."/>
            <person name="Cichocki N."/>
            <person name="Clum A."/>
            <person name="Culley D."/>
            <person name="Crous P.W."/>
            <person name="Fauchery L."/>
            <person name="Girlanda M."/>
            <person name="Hayes R.D."/>
            <person name="Keri Z."/>
            <person name="LaButti K."/>
            <person name="Lipzen A."/>
            <person name="Lombard V."/>
            <person name="Magnuson J."/>
            <person name="Maillard F."/>
            <person name="Murat C."/>
            <person name="Nolan M."/>
            <person name="Ohm R.A."/>
            <person name="Pangilinan J."/>
            <person name="Pereira M.F."/>
            <person name="Perotto S."/>
            <person name="Peter M."/>
            <person name="Pfister S."/>
            <person name="Riley R."/>
            <person name="Sitrit Y."/>
            <person name="Stielow J.B."/>
            <person name="Szollosi G."/>
            <person name="Zifcakova L."/>
            <person name="Stursova M."/>
            <person name="Spatafora J.W."/>
            <person name="Tedersoo L."/>
            <person name="Vaario L.M."/>
            <person name="Yamada A."/>
            <person name="Yan M."/>
            <person name="Wang P."/>
            <person name="Xu J."/>
            <person name="Bruns T."/>
            <person name="Baldrian P."/>
            <person name="Vilgalys R."/>
            <person name="Dunand C."/>
            <person name="Henrissat B."/>
            <person name="Grigoriev I.V."/>
            <person name="Hibbett D."/>
            <person name="Nagy L.G."/>
            <person name="Martin F.M."/>
        </authorList>
    </citation>
    <scope>NUCLEOTIDE SEQUENCE</scope>
    <source>
        <strain evidence="10">UH-Tt-Lm1</strain>
    </source>
</reference>
<evidence type="ECO:0000256" key="5">
    <source>
        <dbReference type="ARBA" id="ARBA00022792"/>
    </source>
</evidence>
<organism evidence="10 11">
    <name type="scientific">Thelephora terrestris</name>
    <dbReference type="NCBI Taxonomy" id="56493"/>
    <lineage>
        <taxon>Eukaryota</taxon>
        <taxon>Fungi</taxon>
        <taxon>Dikarya</taxon>
        <taxon>Basidiomycota</taxon>
        <taxon>Agaricomycotina</taxon>
        <taxon>Agaricomycetes</taxon>
        <taxon>Thelephorales</taxon>
        <taxon>Thelephoraceae</taxon>
        <taxon>Thelephora</taxon>
    </lineage>
</organism>
<feature type="transmembrane region" description="Helical" evidence="9">
    <location>
        <begin position="26"/>
        <end position="45"/>
    </location>
</feature>
<keyword evidence="5" id="KW-0999">Mitochondrion inner membrane</keyword>
<dbReference type="Proteomes" id="UP000736335">
    <property type="component" value="Unassembled WGS sequence"/>
</dbReference>
<dbReference type="GO" id="GO:0033617">
    <property type="term" value="P:mitochondrial respiratory chain complex IV assembly"/>
    <property type="evidence" value="ECO:0007669"/>
    <property type="project" value="InterPro"/>
</dbReference>
<evidence type="ECO:0000313" key="11">
    <source>
        <dbReference type="Proteomes" id="UP000736335"/>
    </source>
</evidence>
<keyword evidence="11" id="KW-1185">Reference proteome</keyword>
<gene>
    <name evidence="10" type="ORF">BJ322DRAFT_372947</name>
</gene>
<sequence length="79" mass="8711">MPCVRSSLLTGIASGVGVGVIRPFVASNWAMATFLVISTGSWMLCQKTKRDEFTRIHYAMNSTPPRTLKKDNGTEPQHD</sequence>
<dbReference type="OrthoDB" id="14603at2759"/>
<dbReference type="InterPro" id="IPR022533">
    <property type="entry name" value="Cox20"/>
</dbReference>
<evidence type="ECO:0000256" key="4">
    <source>
        <dbReference type="ARBA" id="ARBA00022692"/>
    </source>
</evidence>
<evidence type="ECO:0000256" key="1">
    <source>
        <dbReference type="ARBA" id="ARBA00004273"/>
    </source>
</evidence>
<keyword evidence="7" id="KW-0496">Mitochondrion</keyword>
<evidence type="ECO:0000256" key="8">
    <source>
        <dbReference type="ARBA" id="ARBA00023136"/>
    </source>
</evidence>
<evidence type="ECO:0000256" key="2">
    <source>
        <dbReference type="ARBA" id="ARBA00009575"/>
    </source>
</evidence>
<dbReference type="AlphaFoldDB" id="A0A9P6H5H2"/>
<dbReference type="PANTHER" id="PTHR31586">
    <property type="entry name" value="CYTOCHROME C OXIDASE PROTEIN 20"/>
    <property type="match status" value="1"/>
</dbReference>
<comment type="subcellular location">
    <subcellularLocation>
        <location evidence="1">Mitochondrion inner membrane</location>
    </subcellularLocation>
</comment>
<dbReference type="EMBL" id="WIUZ02000019">
    <property type="protein sequence ID" value="KAF9779655.1"/>
    <property type="molecule type" value="Genomic_DNA"/>
</dbReference>
<dbReference type="PANTHER" id="PTHR31586:SF1">
    <property type="entry name" value="CYTOCHROME C OXIDASE ASSEMBLY PROTEIN COX20, MITOCHONDRIAL"/>
    <property type="match status" value="1"/>
</dbReference>
<keyword evidence="4 9" id="KW-0812">Transmembrane</keyword>
<dbReference type="GO" id="GO:0005743">
    <property type="term" value="C:mitochondrial inner membrane"/>
    <property type="evidence" value="ECO:0007669"/>
    <property type="project" value="UniProtKB-SubCell"/>
</dbReference>
<keyword evidence="8 9" id="KW-0472">Membrane</keyword>
<evidence type="ECO:0000256" key="9">
    <source>
        <dbReference type="SAM" id="Phobius"/>
    </source>
</evidence>
<accession>A0A9P6H5H2</accession>